<dbReference type="SUPFAM" id="SSF47413">
    <property type="entry name" value="lambda repressor-like DNA-binding domains"/>
    <property type="match status" value="1"/>
</dbReference>
<dbReference type="PANTHER" id="PTHR30146">
    <property type="entry name" value="LACI-RELATED TRANSCRIPTIONAL REPRESSOR"/>
    <property type="match status" value="1"/>
</dbReference>
<evidence type="ECO:0000256" key="2">
    <source>
        <dbReference type="ARBA" id="ARBA00023125"/>
    </source>
</evidence>
<sequence>MRHARLGKEGSAITFEEIARELGVSKSTVSRALSGKGRIGEETRVRIRAYAKEKGAWQEETHRKRRVGTGNLAAVVPADAYTTSFPFFQESLLGISEAAGMMKYHVMLVTGASNDISGLTELVESGKVDGAILMRSTQGDRMLQYLSDRNFPTALIGTCEYDNIIQVDTDNRASAESLCSLLIGQGYRRFAFIMGDMSYRVNGQRLQGCMDALDRYGVPREQQLTYRNFISIELLDSIIGEVIGKKTECIICGDDVICTRLMSRMQAEGYRISKDISIASLYNSVNLECFSPAVTAVRVSARQLGNETAKRLIRRLEEGPLETGAGGGKTECENHRIALNYEILVRKSTGRIYRL</sequence>
<keyword evidence="2" id="KW-0238">DNA-binding</keyword>
<dbReference type="InterPro" id="IPR028082">
    <property type="entry name" value="Peripla_BP_I"/>
</dbReference>
<dbReference type="GO" id="GO:0003700">
    <property type="term" value="F:DNA-binding transcription factor activity"/>
    <property type="evidence" value="ECO:0007669"/>
    <property type="project" value="TreeGrafter"/>
</dbReference>
<dbReference type="GO" id="GO:0000976">
    <property type="term" value="F:transcription cis-regulatory region binding"/>
    <property type="evidence" value="ECO:0007669"/>
    <property type="project" value="TreeGrafter"/>
</dbReference>
<gene>
    <name evidence="5" type="ORF">H9831_02385</name>
</gene>
<protein>
    <submittedName>
        <fullName evidence="5">LacI family transcriptional regulator</fullName>
    </submittedName>
</protein>
<reference evidence="5" key="1">
    <citation type="journal article" date="2021" name="PeerJ">
        <title>Extensive microbial diversity within the chicken gut microbiome revealed by metagenomics and culture.</title>
        <authorList>
            <person name="Gilroy R."/>
            <person name="Ravi A."/>
            <person name="Getino M."/>
            <person name="Pursley I."/>
            <person name="Horton D.L."/>
            <person name="Alikhan N.F."/>
            <person name="Baker D."/>
            <person name="Gharbi K."/>
            <person name="Hall N."/>
            <person name="Watson M."/>
            <person name="Adriaenssens E.M."/>
            <person name="Foster-Nyarko E."/>
            <person name="Jarju S."/>
            <person name="Secka A."/>
            <person name="Antonio M."/>
            <person name="Oren A."/>
            <person name="Chaudhuri R.R."/>
            <person name="La Ragione R."/>
            <person name="Hildebrand F."/>
            <person name="Pallen M.J."/>
        </authorList>
    </citation>
    <scope>NUCLEOTIDE SEQUENCE</scope>
    <source>
        <strain evidence="5">ChiSxjej3B15-24422</strain>
    </source>
</reference>
<evidence type="ECO:0000313" key="6">
    <source>
        <dbReference type="Proteomes" id="UP000824007"/>
    </source>
</evidence>
<dbReference type="CDD" id="cd01392">
    <property type="entry name" value="HTH_LacI"/>
    <property type="match status" value="1"/>
</dbReference>
<evidence type="ECO:0000256" key="1">
    <source>
        <dbReference type="ARBA" id="ARBA00023015"/>
    </source>
</evidence>
<dbReference type="InterPro" id="IPR010982">
    <property type="entry name" value="Lambda_DNA-bd_dom_sf"/>
</dbReference>
<keyword evidence="3" id="KW-0804">Transcription</keyword>
<dbReference type="Pfam" id="PF00356">
    <property type="entry name" value="LacI"/>
    <property type="match status" value="1"/>
</dbReference>
<dbReference type="Gene3D" id="1.10.260.40">
    <property type="entry name" value="lambda repressor-like DNA-binding domains"/>
    <property type="match status" value="1"/>
</dbReference>
<comment type="caution">
    <text evidence="5">The sequence shown here is derived from an EMBL/GenBank/DDBJ whole genome shotgun (WGS) entry which is preliminary data.</text>
</comment>
<dbReference type="InterPro" id="IPR046335">
    <property type="entry name" value="LacI/GalR-like_sensor"/>
</dbReference>
<organism evidence="5 6">
    <name type="scientific">Candidatus Eisenbergiella pullistercoris</name>
    <dbReference type="NCBI Taxonomy" id="2838555"/>
    <lineage>
        <taxon>Bacteria</taxon>
        <taxon>Bacillati</taxon>
        <taxon>Bacillota</taxon>
        <taxon>Clostridia</taxon>
        <taxon>Lachnospirales</taxon>
        <taxon>Lachnospiraceae</taxon>
        <taxon>Eisenbergiella</taxon>
    </lineage>
</organism>
<dbReference type="Proteomes" id="UP000824007">
    <property type="component" value="Unassembled WGS sequence"/>
</dbReference>
<dbReference type="InterPro" id="IPR000843">
    <property type="entry name" value="HTH_LacI"/>
</dbReference>
<proteinExistence type="predicted"/>
<evidence type="ECO:0000259" key="4">
    <source>
        <dbReference type="PROSITE" id="PS50932"/>
    </source>
</evidence>
<name>A0A9D1YMK9_9FIRM</name>
<keyword evidence="1" id="KW-0805">Transcription regulation</keyword>
<dbReference type="AlphaFoldDB" id="A0A9D1YMK9"/>
<reference evidence="5" key="2">
    <citation type="submission" date="2021-04" db="EMBL/GenBank/DDBJ databases">
        <authorList>
            <person name="Gilroy R."/>
        </authorList>
    </citation>
    <scope>NUCLEOTIDE SEQUENCE</scope>
    <source>
        <strain evidence="5">ChiSxjej3B15-24422</strain>
    </source>
</reference>
<dbReference type="Gene3D" id="3.40.50.2300">
    <property type="match status" value="2"/>
</dbReference>
<evidence type="ECO:0000256" key="3">
    <source>
        <dbReference type="ARBA" id="ARBA00023163"/>
    </source>
</evidence>
<dbReference type="SUPFAM" id="SSF53822">
    <property type="entry name" value="Periplasmic binding protein-like I"/>
    <property type="match status" value="1"/>
</dbReference>
<dbReference type="EMBL" id="DXDD01000033">
    <property type="protein sequence ID" value="HIY59518.1"/>
    <property type="molecule type" value="Genomic_DNA"/>
</dbReference>
<evidence type="ECO:0000313" key="5">
    <source>
        <dbReference type="EMBL" id="HIY59518.1"/>
    </source>
</evidence>
<accession>A0A9D1YMK9</accession>
<dbReference type="SMART" id="SM00354">
    <property type="entry name" value="HTH_LACI"/>
    <property type="match status" value="1"/>
</dbReference>
<dbReference type="PROSITE" id="PS50932">
    <property type="entry name" value="HTH_LACI_2"/>
    <property type="match status" value="1"/>
</dbReference>
<dbReference type="PANTHER" id="PTHR30146:SF109">
    <property type="entry name" value="HTH-TYPE TRANSCRIPTIONAL REGULATOR GALS"/>
    <property type="match status" value="1"/>
</dbReference>
<dbReference type="Pfam" id="PF13377">
    <property type="entry name" value="Peripla_BP_3"/>
    <property type="match status" value="1"/>
</dbReference>
<feature type="domain" description="HTH lacI-type" evidence="4">
    <location>
        <begin position="13"/>
        <end position="53"/>
    </location>
</feature>